<accession>A0A839RT00</accession>
<organism evidence="1 2">
    <name type="scientific">Hoyosella altamirensis</name>
    <dbReference type="NCBI Taxonomy" id="616997"/>
    <lineage>
        <taxon>Bacteria</taxon>
        <taxon>Bacillati</taxon>
        <taxon>Actinomycetota</taxon>
        <taxon>Actinomycetes</taxon>
        <taxon>Mycobacteriales</taxon>
        <taxon>Hoyosellaceae</taxon>
        <taxon>Hoyosella</taxon>
    </lineage>
</organism>
<evidence type="ECO:0008006" key="3">
    <source>
        <dbReference type="Google" id="ProtNLM"/>
    </source>
</evidence>
<dbReference type="Proteomes" id="UP000567922">
    <property type="component" value="Unassembled WGS sequence"/>
</dbReference>
<evidence type="ECO:0000313" key="2">
    <source>
        <dbReference type="Proteomes" id="UP000567922"/>
    </source>
</evidence>
<dbReference type="AlphaFoldDB" id="A0A839RT00"/>
<dbReference type="Pfam" id="PF11343">
    <property type="entry name" value="DUF3145"/>
    <property type="match status" value="1"/>
</dbReference>
<keyword evidence="2" id="KW-1185">Reference proteome</keyword>
<sequence>MSGLCQVSDATTGVVYLHASPNAVCAHVDWVVAATLGCRARVRWSPQPVADGNMRATINWVGPVGTGGRLANALAAWPGLRFEVTEDPSEGVDGERFCHTPELGLWRGTMSANGDTLIGEMRLKALLAARPEDLATVLHNELGSAWDDDLEPYRAVGEGAEVTWVTRRVG</sequence>
<protein>
    <recommendedName>
        <fullName evidence="3">DUF3145 domain-containing protein</fullName>
    </recommendedName>
</protein>
<reference evidence="1 2" key="1">
    <citation type="submission" date="2020-08" db="EMBL/GenBank/DDBJ databases">
        <title>Sequencing the genomes of 1000 actinobacteria strains.</title>
        <authorList>
            <person name="Klenk H.-P."/>
        </authorList>
    </citation>
    <scope>NUCLEOTIDE SEQUENCE [LARGE SCALE GENOMIC DNA]</scope>
    <source>
        <strain evidence="1 2">DSM 45258</strain>
    </source>
</reference>
<comment type="caution">
    <text evidence="1">The sequence shown here is derived from an EMBL/GenBank/DDBJ whole genome shotgun (WGS) entry which is preliminary data.</text>
</comment>
<proteinExistence type="predicted"/>
<gene>
    <name evidence="1" type="ORF">FHU29_003440</name>
</gene>
<dbReference type="EMBL" id="JACHWS010000003">
    <property type="protein sequence ID" value="MBB3038971.1"/>
    <property type="molecule type" value="Genomic_DNA"/>
</dbReference>
<dbReference type="OrthoDB" id="3210860at2"/>
<evidence type="ECO:0000313" key="1">
    <source>
        <dbReference type="EMBL" id="MBB3038971.1"/>
    </source>
</evidence>
<dbReference type="InterPro" id="IPR021491">
    <property type="entry name" value="DUF3145"/>
</dbReference>
<dbReference type="RefSeq" id="WP_064439258.1">
    <property type="nucleotide sequence ID" value="NZ_BDDI01000004.1"/>
</dbReference>
<name>A0A839RT00_9ACTN</name>